<gene>
    <name evidence="1" type="ORF">B0F90DRAFT_1667825</name>
</gene>
<proteinExistence type="predicted"/>
<name>A0AAD4M4P6_9AGAM</name>
<dbReference type="AlphaFoldDB" id="A0AAD4M4P6"/>
<sequence length="191" mass="20820">MTDQWLSRWHATWVARVAGHLAPLFTTIYYPPAAVADTMANIPNNQDLEMHADLGASTQELEIMAHPNNMGLAQNPIHVPSVSPTPSVKLIANPHFHEPIPPPAYEASPHSGVDLIAHHLPNYLAYPPEFPSSNPLCAVAAVMAYDLFDTSKLNPDLPKVVTAHALQWCMGGHVRMKWNHPGGLPRCPGAV</sequence>
<evidence type="ECO:0000313" key="2">
    <source>
        <dbReference type="Proteomes" id="UP001203297"/>
    </source>
</evidence>
<evidence type="ECO:0000313" key="1">
    <source>
        <dbReference type="EMBL" id="KAI0301710.1"/>
    </source>
</evidence>
<protein>
    <submittedName>
        <fullName evidence="1">Uncharacterized protein</fullName>
    </submittedName>
</protein>
<comment type="caution">
    <text evidence="1">The sequence shown here is derived from an EMBL/GenBank/DDBJ whole genome shotgun (WGS) entry which is preliminary data.</text>
</comment>
<dbReference type="EMBL" id="WTXG01000013">
    <property type="protein sequence ID" value="KAI0301710.1"/>
    <property type="molecule type" value="Genomic_DNA"/>
</dbReference>
<dbReference type="Proteomes" id="UP001203297">
    <property type="component" value="Unassembled WGS sequence"/>
</dbReference>
<reference evidence="1" key="1">
    <citation type="journal article" date="2022" name="New Phytol.">
        <title>Evolutionary transition to the ectomycorrhizal habit in the genomes of a hyperdiverse lineage of mushroom-forming fungi.</title>
        <authorList>
            <person name="Looney B."/>
            <person name="Miyauchi S."/>
            <person name="Morin E."/>
            <person name="Drula E."/>
            <person name="Courty P.E."/>
            <person name="Kohler A."/>
            <person name="Kuo A."/>
            <person name="LaButti K."/>
            <person name="Pangilinan J."/>
            <person name="Lipzen A."/>
            <person name="Riley R."/>
            <person name="Andreopoulos W."/>
            <person name="He G."/>
            <person name="Johnson J."/>
            <person name="Nolan M."/>
            <person name="Tritt A."/>
            <person name="Barry K.W."/>
            <person name="Grigoriev I.V."/>
            <person name="Nagy L.G."/>
            <person name="Hibbett D."/>
            <person name="Henrissat B."/>
            <person name="Matheny P.B."/>
            <person name="Labbe J."/>
            <person name="Martin F.M."/>
        </authorList>
    </citation>
    <scope>NUCLEOTIDE SEQUENCE</scope>
    <source>
        <strain evidence="1">BPL690</strain>
    </source>
</reference>
<organism evidence="1 2">
    <name type="scientific">Multifurca ochricompacta</name>
    <dbReference type="NCBI Taxonomy" id="376703"/>
    <lineage>
        <taxon>Eukaryota</taxon>
        <taxon>Fungi</taxon>
        <taxon>Dikarya</taxon>
        <taxon>Basidiomycota</taxon>
        <taxon>Agaricomycotina</taxon>
        <taxon>Agaricomycetes</taxon>
        <taxon>Russulales</taxon>
        <taxon>Russulaceae</taxon>
        <taxon>Multifurca</taxon>
    </lineage>
</organism>
<keyword evidence="2" id="KW-1185">Reference proteome</keyword>
<accession>A0AAD4M4P6</accession>